<keyword evidence="2" id="KW-1185">Reference proteome</keyword>
<evidence type="ECO:0000313" key="1">
    <source>
        <dbReference type="EMBL" id="MDF0603945.1"/>
    </source>
</evidence>
<name>A0AAE3NZT5_9RHOB</name>
<protein>
    <submittedName>
        <fullName evidence="1">Uncharacterized protein</fullName>
    </submittedName>
</protein>
<feature type="non-terminal residue" evidence="1">
    <location>
        <position position="1"/>
    </location>
</feature>
<dbReference type="RefSeq" id="WP_275570053.1">
    <property type="nucleotide sequence ID" value="NZ_JARGYC010000189.1"/>
</dbReference>
<dbReference type="AlphaFoldDB" id="A0AAE3NZT5"/>
<accession>A0AAE3NZT5</accession>
<dbReference type="EMBL" id="JARGYC010000189">
    <property type="protein sequence ID" value="MDF0603945.1"/>
    <property type="molecule type" value="Genomic_DNA"/>
</dbReference>
<organism evidence="1 2">
    <name type="scientific">Psychromarinibacter sediminicola</name>
    <dbReference type="NCBI Taxonomy" id="3033385"/>
    <lineage>
        <taxon>Bacteria</taxon>
        <taxon>Pseudomonadati</taxon>
        <taxon>Pseudomonadota</taxon>
        <taxon>Alphaproteobacteria</taxon>
        <taxon>Rhodobacterales</taxon>
        <taxon>Paracoccaceae</taxon>
        <taxon>Psychromarinibacter</taxon>
    </lineage>
</organism>
<proteinExistence type="predicted"/>
<sequence>SASRSPGRGDGPRLQMRGTSVRPILILFADGAAHVVEVGAVNEPQPAGRKDEPNNHDALPFICASTSAIPGI</sequence>
<dbReference type="Proteomes" id="UP001220964">
    <property type="component" value="Unassembled WGS sequence"/>
</dbReference>
<comment type="caution">
    <text evidence="1">The sequence shown here is derived from an EMBL/GenBank/DDBJ whole genome shotgun (WGS) entry which is preliminary data.</text>
</comment>
<reference evidence="1" key="1">
    <citation type="submission" date="2023-03" db="EMBL/GenBank/DDBJ databases">
        <title>Multiphase analysis and comparison of six strains from genera Psychromarinibacter, Lutimaribacter, and Maritimibacter, including a novel species: Psychromarinibacter sediminicola sp. nov.</title>
        <authorList>
            <person name="Wang Y.-H."/>
            <person name="Ye M.-Q."/>
            <person name="Du Z.-J."/>
        </authorList>
    </citation>
    <scope>NUCLEOTIDE SEQUENCE</scope>
    <source>
        <strain evidence="1">C21-152</strain>
    </source>
</reference>
<evidence type="ECO:0000313" key="2">
    <source>
        <dbReference type="Proteomes" id="UP001220964"/>
    </source>
</evidence>
<gene>
    <name evidence="1" type="ORF">P1J78_24870</name>
</gene>